<proteinExistence type="predicted"/>
<protein>
    <submittedName>
        <fullName evidence="1">Uncharacterized protein</fullName>
    </submittedName>
</protein>
<dbReference type="EMBL" id="JBBNAG010000013">
    <property type="protein sequence ID" value="KAK9083628.1"/>
    <property type="molecule type" value="Genomic_DNA"/>
</dbReference>
<name>A0AAP0E287_9MAGN</name>
<evidence type="ECO:0000313" key="2">
    <source>
        <dbReference type="Proteomes" id="UP001419268"/>
    </source>
</evidence>
<keyword evidence="2" id="KW-1185">Reference proteome</keyword>
<sequence length="69" mass="7836">MASPTIWCDNMSAAALAKNPIYHARIKHVELDILYVRDKVLSGQLQVHHVPTRDQIADVFTKSFIASRF</sequence>
<evidence type="ECO:0000313" key="1">
    <source>
        <dbReference type="EMBL" id="KAK9083628.1"/>
    </source>
</evidence>
<gene>
    <name evidence="1" type="ORF">Scep_030099</name>
</gene>
<reference evidence="1 2" key="1">
    <citation type="submission" date="2024-01" db="EMBL/GenBank/DDBJ databases">
        <title>Genome assemblies of Stephania.</title>
        <authorList>
            <person name="Yang L."/>
        </authorList>
    </citation>
    <scope>NUCLEOTIDE SEQUENCE [LARGE SCALE GENOMIC DNA]</scope>
    <source>
        <strain evidence="1">JXDWG</strain>
        <tissue evidence="1">Leaf</tissue>
    </source>
</reference>
<organism evidence="1 2">
    <name type="scientific">Stephania cephalantha</name>
    <dbReference type="NCBI Taxonomy" id="152367"/>
    <lineage>
        <taxon>Eukaryota</taxon>
        <taxon>Viridiplantae</taxon>
        <taxon>Streptophyta</taxon>
        <taxon>Embryophyta</taxon>
        <taxon>Tracheophyta</taxon>
        <taxon>Spermatophyta</taxon>
        <taxon>Magnoliopsida</taxon>
        <taxon>Ranunculales</taxon>
        <taxon>Menispermaceae</taxon>
        <taxon>Menispermoideae</taxon>
        <taxon>Cissampelideae</taxon>
        <taxon>Stephania</taxon>
    </lineage>
</organism>
<dbReference type="Proteomes" id="UP001419268">
    <property type="component" value="Unassembled WGS sequence"/>
</dbReference>
<dbReference type="CDD" id="cd09272">
    <property type="entry name" value="RNase_HI_RT_Ty1"/>
    <property type="match status" value="1"/>
</dbReference>
<comment type="caution">
    <text evidence="1">The sequence shown here is derived from an EMBL/GenBank/DDBJ whole genome shotgun (WGS) entry which is preliminary data.</text>
</comment>
<accession>A0AAP0E287</accession>
<dbReference type="AlphaFoldDB" id="A0AAP0E287"/>